<dbReference type="OMA" id="AMMERYI"/>
<dbReference type="STRING" id="225164.V4BWN1"/>
<dbReference type="RefSeq" id="XP_009056101.1">
    <property type="nucleotide sequence ID" value="XM_009057853.1"/>
</dbReference>
<dbReference type="AlphaFoldDB" id="V4BWN1"/>
<keyword evidence="1" id="KW-0238">DNA-binding</keyword>
<dbReference type="GO" id="GO:0006310">
    <property type="term" value="P:DNA recombination"/>
    <property type="evidence" value="ECO:0007669"/>
    <property type="project" value="UniProtKB-KW"/>
</dbReference>
<dbReference type="SUPFAM" id="SSF47823">
    <property type="entry name" value="lambda integrase-like, N-terminal domain"/>
    <property type="match status" value="1"/>
</dbReference>
<name>V4BWN1_LOTGI</name>
<accession>V4BWN1</accession>
<feature type="domain" description="Tyr recombinase" evidence="3">
    <location>
        <begin position="291"/>
        <end position="412"/>
    </location>
</feature>
<organism evidence="4 5">
    <name type="scientific">Lottia gigantea</name>
    <name type="common">Giant owl limpet</name>
    <dbReference type="NCBI Taxonomy" id="225164"/>
    <lineage>
        <taxon>Eukaryota</taxon>
        <taxon>Metazoa</taxon>
        <taxon>Spiralia</taxon>
        <taxon>Lophotrochozoa</taxon>
        <taxon>Mollusca</taxon>
        <taxon>Gastropoda</taxon>
        <taxon>Patellogastropoda</taxon>
        <taxon>Lottioidea</taxon>
        <taxon>Lottiidae</taxon>
        <taxon>Lottia</taxon>
    </lineage>
</organism>
<dbReference type="PANTHER" id="PTHR34605:SF6">
    <property type="entry name" value="TYR RECOMBINASE DOMAIN-CONTAINING PROTEIN"/>
    <property type="match status" value="1"/>
</dbReference>
<reference evidence="4 5" key="1">
    <citation type="journal article" date="2013" name="Nature">
        <title>Insights into bilaterian evolution from three spiralian genomes.</title>
        <authorList>
            <person name="Simakov O."/>
            <person name="Marletaz F."/>
            <person name="Cho S.J."/>
            <person name="Edsinger-Gonzales E."/>
            <person name="Havlak P."/>
            <person name="Hellsten U."/>
            <person name="Kuo D.H."/>
            <person name="Larsson T."/>
            <person name="Lv J."/>
            <person name="Arendt D."/>
            <person name="Savage R."/>
            <person name="Osoegawa K."/>
            <person name="de Jong P."/>
            <person name="Grimwood J."/>
            <person name="Chapman J.A."/>
            <person name="Shapiro H."/>
            <person name="Aerts A."/>
            <person name="Otillar R.P."/>
            <person name="Terry A.Y."/>
            <person name="Boore J.L."/>
            <person name="Grigoriev I.V."/>
            <person name="Lindberg D.R."/>
            <person name="Seaver E.C."/>
            <person name="Weisblat D.A."/>
            <person name="Putnam N.H."/>
            <person name="Rokhsar D.S."/>
        </authorList>
    </citation>
    <scope>NUCLEOTIDE SEQUENCE [LARGE SCALE GENOMIC DNA]</scope>
</reference>
<dbReference type="HOGENOM" id="CLU_762008_0_0_1"/>
<keyword evidence="5" id="KW-1185">Reference proteome</keyword>
<dbReference type="OrthoDB" id="10066651at2759"/>
<dbReference type="PANTHER" id="PTHR34605">
    <property type="entry name" value="PHAGE_INTEGRASE DOMAIN-CONTAINING PROTEIN"/>
    <property type="match status" value="1"/>
</dbReference>
<evidence type="ECO:0000313" key="5">
    <source>
        <dbReference type="Proteomes" id="UP000030746"/>
    </source>
</evidence>
<dbReference type="InterPro" id="IPR010998">
    <property type="entry name" value="Integrase_recombinase_N"/>
</dbReference>
<dbReference type="InterPro" id="IPR011010">
    <property type="entry name" value="DNA_brk_join_enz"/>
</dbReference>
<dbReference type="KEGG" id="lgi:LOTGIDRAFT_161981"/>
<dbReference type="EMBL" id="KB201931">
    <property type="protein sequence ID" value="ESO93409.1"/>
    <property type="molecule type" value="Genomic_DNA"/>
</dbReference>
<dbReference type="Gene3D" id="1.10.150.130">
    <property type="match status" value="1"/>
</dbReference>
<dbReference type="InterPro" id="IPR002104">
    <property type="entry name" value="Integrase_catalytic"/>
</dbReference>
<dbReference type="GO" id="GO:0015074">
    <property type="term" value="P:DNA integration"/>
    <property type="evidence" value="ECO:0007669"/>
    <property type="project" value="InterPro"/>
</dbReference>
<gene>
    <name evidence="4" type="ORF">LOTGIDRAFT_161981</name>
</gene>
<dbReference type="Proteomes" id="UP000030746">
    <property type="component" value="Unassembled WGS sequence"/>
</dbReference>
<dbReference type="GeneID" id="20238836"/>
<evidence type="ECO:0000259" key="3">
    <source>
        <dbReference type="PROSITE" id="PS51898"/>
    </source>
</evidence>
<proteinExistence type="predicted"/>
<dbReference type="PROSITE" id="PS51898">
    <property type="entry name" value="TYR_RECOMBINASE"/>
    <property type="match status" value="1"/>
</dbReference>
<evidence type="ECO:0000313" key="4">
    <source>
        <dbReference type="EMBL" id="ESO93409.1"/>
    </source>
</evidence>
<protein>
    <recommendedName>
        <fullName evidence="3">Tyr recombinase domain-containing protein</fullName>
    </recommendedName>
</protein>
<dbReference type="GO" id="GO:0003677">
    <property type="term" value="F:DNA binding"/>
    <property type="evidence" value="ECO:0007669"/>
    <property type="project" value="UniProtKB-KW"/>
</dbReference>
<dbReference type="CDD" id="cd09275">
    <property type="entry name" value="RNase_HI_RT_DIRS1"/>
    <property type="match status" value="1"/>
</dbReference>
<dbReference type="CTD" id="20238836"/>
<evidence type="ECO:0000256" key="2">
    <source>
        <dbReference type="ARBA" id="ARBA00023172"/>
    </source>
</evidence>
<evidence type="ECO:0000256" key="1">
    <source>
        <dbReference type="ARBA" id="ARBA00023125"/>
    </source>
</evidence>
<dbReference type="InterPro" id="IPR052925">
    <property type="entry name" value="Phage_Integrase-like_Recomb"/>
</dbReference>
<keyword evidence="2" id="KW-0233">DNA recombination</keyword>
<dbReference type="Gene3D" id="1.10.443.10">
    <property type="entry name" value="Intergrase catalytic core"/>
    <property type="match status" value="1"/>
</dbReference>
<dbReference type="SUPFAM" id="SSF56349">
    <property type="entry name" value="DNA breaking-rejoining enzymes"/>
    <property type="match status" value="1"/>
</dbReference>
<sequence>MRLVELVKVIRDRQNSVPVKMVASMVGKIISMNLVIGSVAQLMTRSLSIDIVNSKSWNHYINLSVSSREQINFWESNIQKLNSRSLRDDSSSSRIVFSDASDFGYGGYCIDIDGAISHGQWDSEESVKSLTWRELKAVDLVLKSFVKDLTNYGVKWFTDNQNTQRIALRDVYKNDIDILPNDLKHLANGLPDFLMKARADNTVKKYVNGFNRWKNWVNIVGLDPSLPVKPFIFSLYLMMLCQSAQSVAPIYTAFYSIKYIHDLASLHSPTDDKLVINILESAKRKLSKPVQKKSPVTVELLDMIYEKLTECPNLYNLRTICCLLLAFAGFLRSAELLNISRTDIVFHESYKLLFIEKSKTDMYRDGAWLPIAKTGGKLCPVVSLIKYLNASGIEQNSCEYIFRGLNKCRDGY</sequence>
<dbReference type="InterPro" id="IPR013762">
    <property type="entry name" value="Integrase-like_cat_sf"/>
</dbReference>